<evidence type="ECO:0000313" key="2">
    <source>
        <dbReference type="Proteomes" id="UP001151532"/>
    </source>
</evidence>
<keyword evidence="2" id="KW-1185">Reference proteome</keyword>
<organism evidence="1 2">
    <name type="scientific">Salix purpurea</name>
    <name type="common">Purple osier willow</name>
    <dbReference type="NCBI Taxonomy" id="77065"/>
    <lineage>
        <taxon>Eukaryota</taxon>
        <taxon>Viridiplantae</taxon>
        <taxon>Streptophyta</taxon>
        <taxon>Embryophyta</taxon>
        <taxon>Tracheophyta</taxon>
        <taxon>Spermatophyta</taxon>
        <taxon>Magnoliopsida</taxon>
        <taxon>eudicotyledons</taxon>
        <taxon>Gunneridae</taxon>
        <taxon>Pentapetalae</taxon>
        <taxon>rosids</taxon>
        <taxon>fabids</taxon>
        <taxon>Malpighiales</taxon>
        <taxon>Salicaceae</taxon>
        <taxon>Saliceae</taxon>
        <taxon>Salix</taxon>
    </lineage>
</organism>
<name>A0A9Q0UQW6_SALPP</name>
<comment type="caution">
    <text evidence="1">The sequence shown here is derived from an EMBL/GenBank/DDBJ whole genome shotgun (WGS) entry which is preliminary data.</text>
</comment>
<dbReference type="EMBL" id="JAPFFK010000011">
    <property type="protein sequence ID" value="KAJ6734421.1"/>
    <property type="molecule type" value="Genomic_DNA"/>
</dbReference>
<evidence type="ECO:0000313" key="1">
    <source>
        <dbReference type="EMBL" id="KAJ6734421.1"/>
    </source>
</evidence>
<gene>
    <name evidence="1" type="ORF">OIU79_001643</name>
</gene>
<proteinExistence type="predicted"/>
<reference evidence="1" key="2">
    <citation type="journal article" date="2023" name="Int. J. Mol. Sci.">
        <title>De Novo Assembly and Annotation of 11 Diverse Shrub Willow (Salix) Genomes Reveals Novel Gene Organization in Sex-Linked Regions.</title>
        <authorList>
            <person name="Hyden B."/>
            <person name="Feng K."/>
            <person name="Yates T.B."/>
            <person name="Jawdy S."/>
            <person name="Cereghino C."/>
            <person name="Smart L.B."/>
            <person name="Muchero W."/>
        </authorList>
    </citation>
    <scope>NUCLEOTIDE SEQUENCE</scope>
    <source>
        <tissue evidence="1">Shoot tip</tissue>
    </source>
</reference>
<reference evidence="1" key="1">
    <citation type="submission" date="2022-11" db="EMBL/GenBank/DDBJ databases">
        <authorList>
            <person name="Hyden B.L."/>
            <person name="Feng K."/>
            <person name="Yates T."/>
            <person name="Jawdy S."/>
            <person name="Smart L.B."/>
            <person name="Muchero W."/>
        </authorList>
    </citation>
    <scope>NUCLEOTIDE SEQUENCE</scope>
    <source>
        <tissue evidence="1">Shoot tip</tissue>
    </source>
</reference>
<sequence>MLTHLQKAEFSSNIKINKQCYFFQHMKPNMKAVCDFELQNHFVSVNLCLF</sequence>
<dbReference type="AlphaFoldDB" id="A0A9Q0UQW6"/>
<protein>
    <submittedName>
        <fullName evidence="1">Uncharacterized protein</fullName>
    </submittedName>
</protein>
<dbReference type="Proteomes" id="UP001151532">
    <property type="component" value="Chromosome 17"/>
</dbReference>
<accession>A0A9Q0UQW6</accession>